<comment type="function">
    <text evidence="12 15">Catalyzes the conversion of uracil and 5-phospho-alpha-D-ribose 1-diphosphate (PRPP) to UMP and diphosphate.</text>
</comment>
<evidence type="ECO:0000313" key="18">
    <source>
        <dbReference type="Proteomes" id="UP000003688"/>
    </source>
</evidence>
<dbReference type="NCBIfam" id="TIGR01091">
    <property type="entry name" value="upp"/>
    <property type="match status" value="1"/>
</dbReference>
<dbReference type="GO" id="GO:0000287">
    <property type="term" value="F:magnesium ion binding"/>
    <property type="evidence" value="ECO:0007669"/>
    <property type="project" value="UniProtKB-UniRule"/>
</dbReference>
<evidence type="ECO:0000256" key="11">
    <source>
        <dbReference type="ARBA" id="ARBA00052919"/>
    </source>
</evidence>
<comment type="cofactor">
    <cofactor evidence="15">
        <name>Mg(2+)</name>
        <dbReference type="ChEBI" id="CHEBI:18420"/>
    </cofactor>
    <text evidence="15">Binds 1 Mg(2+) ion per subunit. The magnesium is bound as Mg-PRPP.</text>
</comment>
<evidence type="ECO:0000256" key="4">
    <source>
        <dbReference type="ARBA" id="ARBA00022533"/>
    </source>
</evidence>
<dbReference type="STRING" id="320771.Cflav_PD3774"/>
<evidence type="ECO:0000256" key="10">
    <source>
        <dbReference type="ARBA" id="ARBA00031082"/>
    </source>
</evidence>
<sequence>MDKSVTVISHPLVQHNLTRLRDERTEPQEFRRVLSEVAALMIYEATRTFAVEPTTVTTPLARTRGSRLRREVILVPVLRAGLGMLDSILQLIPHARVGFIGLKREEKSLQALFYHQSLPKDLSKFEVILIDPMLATGGSSVAALNLLSELGAKHVRMVNLVAAPEGIRRVRASYPDLPIFTASIDKKLNAKGYIVPGLGDAGDRLFGV</sequence>
<dbReference type="UniPathway" id="UPA00574">
    <property type="reaction ID" value="UER00636"/>
</dbReference>
<dbReference type="GO" id="GO:0044206">
    <property type="term" value="P:UMP salvage"/>
    <property type="evidence" value="ECO:0007669"/>
    <property type="project" value="UniProtKB-UniRule"/>
</dbReference>
<dbReference type="AlphaFoldDB" id="B9XGK6"/>
<comment type="catalytic activity">
    <reaction evidence="11 15">
        <text>UMP + diphosphate = 5-phospho-alpha-D-ribose 1-diphosphate + uracil</text>
        <dbReference type="Rhea" id="RHEA:13017"/>
        <dbReference type="ChEBI" id="CHEBI:17568"/>
        <dbReference type="ChEBI" id="CHEBI:33019"/>
        <dbReference type="ChEBI" id="CHEBI:57865"/>
        <dbReference type="ChEBI" id="CHEBI:58017"/>
        <dbReference type="EC" id="2.4.2.9"/>
    </reaction>
</comment>
<organism evidence="17 18">
    <name type="scientific">Pedosphaera parvula (strain Ellin514)</name>
    <dbReference type="NCBI Taxonomy" id="320771"/>
    <lineage>
        <taxon>Bacteria</taxon>
        <taxon>Pseudomonadati</taxon>
        <taxon>Verrucomicrobiota</taxon>
        <taxon>Pedosphaerae</taxon>
        <taxon>Pedosphaerales</taxon>
        <taxon>Pedosphaeraceae</taxon>
        <taxon>Pedosphaera</taxon>
    </lineage>
</organism>
<dbReference type="NCBIfam" id="NF001097">
    <property type="entry name" value="PRK00129.1"/>
    <property type="match status" value="1"/>
</dbReference>
<keyword evidence="6 15" id="KW-0808">Transferase</keyword>
<gene>
    <name evidence="15" type="primary">upp</name>
    <name evidence="17" type="ORF">Cflav_PD3774</name>
</gene>
<evidence type="ECO:0000256" key="3">
    <source>
        <dbReference type="ARBA" id="ARBA00011894"/>
    </source>
</evidence>
<dbReference type="FunFam" id="3.40.50.2020:FF:000003">
    <property type="entry name" value="Uracil phosphoribosyltransferase"/>
    <property type="match status" value="1"/>
</dbReference>
<dbReference type="GO" id="GO:0004845">
    <property type="term" value="F:uracil phosphoribosyltransferase activity"/>
    <property type="evidence" value="ECO:0007669"/>
    <property type="project" value="UniProtKB-UniRule"/>
</dbReference>
<comment type="similarity">
    <text evidence="2 15">Belongs to the UPRTase family.</text>
</comment>
<comment type="caution">
    <text evidence="17">The sequence shown here is derived from an EMBL/GenBank/DDBJ whole genome shotgun (WGS) entry which is preliminary data.</text>
</comment>
<dbReference type="Proteomes" id="UP000003688">
    <property type="component" value="Unassembled WGS sequence"/>
</dbReference>
<feature type="binding site" evidence="15">
    <location>
        <position position="79"/>
    </location>
    <ligand>
        <name>5-phospho-alpha-D-ribose 1-diphosphate</name>
        <dbReference type="ChEBI" id="CHEBI:58017"/>
    </ligand>
</feature>
<reference evidence="17 18" key="1">
    <citation type="journal article" date="2011" name="J. Bacteriol.">
        <title>Genome sequence of 'Pedosphaera parvula' Ellin514, an aerobic Verrucomicrobial isolate from pasture soil.</title>
        <authorList>
            <person name="Kant R."/>
            <person name="van Passel M.W."/>
            <person name="Sangwan P."/>
            <person name="Palva A."/>
            <person name="Lucas S."/>
            <person name="Copeland A."/>
            <person name="Lapidus A."/>
            <person name="Glavina Del Rio T."/>
            <person name="Dalin E."/>
            <person name="Tice H."/>
            <person name="Bruce D."/>
            <person name="Goodwin L."/>
            <person name="Pitluck S."/>
            <person name="Chertkov O."/>
            <person name="Larimer F.W."/>
            <person name="Land M.L."/>
            <person name="Hauser L."/>
            <person name="Brettin T.S."/>
            <person name="Detter J.C."/>
            <person name="Han S."/>
            <person name="de Vos W.M."/>
            <person name="Janssen P.H."/>
            <person name="Smidt H."/>
        </authorList>
    </citation>
    <scope>NUCLEOTIDE SEQUENCE [LARGE SCALE GENOMIC DNA]</scope>
    <source>
        <strain evidence="17 18">Ellin514</strain>
    </source>
</reference>
<feature type="binding site" evidence="15">
    <location>
        <position position="200"/>
    </location>
    <ligand>
        <name>5-phospho-alpha-D-ribose 1-diphosphate</name>
        <dbReference type="ChEBI" id="CHEBI:58017"/>
    </ligand>
</feature>
<dbReference type="HAMAP" id="MF_01218_B">
    <property type="entry name" value="Upp_B"/>
    <property type="match status" value="1"/>
</dbReference>
<dbReference type="InterPro" id="IPR000836">
    <property type="entry name" value="PRTase_dom"/>
</dbReference>
<keyword evidence="5 15" id="KW-0328">Glycosyltransferase</keyword>
<comment type="activity regulation">
    <text evidence="15">Allosterically activated by GTP.</text>
</comment>
<dbReference type="GO" id="GO:0006223">
    <property type="term" value="P:uracil salvage"/>
    <property type="evidence" value="ECO:0007669"/>
    <property type="project" value="InterPro"/>
</dbReference>
<evidence type="ECO:0000256" key="12">
    <source>
        <dbReference type="ARBA" id="ARBA00056901"/>
    </source>
</evidence>
<evidence type="ECO:0000256" key="5">
    <source>
        <dbReference type="ARBA" id="ARBA00022676"/>
    </source>
</evidence>
<dbReference type="InterPro" id="IPR029057">
    <property type="entry name" value="PRTase-like"/>
</dbReference>
<keyword evidence="18" id="KW-1185">Reference proteome</keyword>
<keyword evidence="7 15" id="KW-0547">Nucleotide-binding</keyword>
<keyword evidence="8 15" id="KW-0460">Magnesium</keyword>
<dbReference type="Gene3D" id="3.40.50.2020">
    <property type="match status" value="1"/>
</dbReference>
<dbReference type="InterPro" id="IPR050054">
    <property type="entry name" value="UPRTase/APRTase"/>
</dbReference>
<feature type="binding site" evidence="15">
    <location>
        <position position="194"/>
    </location>
    <ligand>
        <name>uracil</name>
        <dbReference type="ChEBI" id="CHEBI:17568"/>
    </ligand>
</feature>
<evidence type="ECO:0000256" key="13">
    <source>
        <dbReference type="ARBA" id="ARBA00072146"/>
    </source>
</evidence>
<dbReference type="GO" id="GO:0005737">
    <property type="term" value="C:cytoplasm"/>
    <property type="evidence" value="ECO:0007669"/>
    <property type="project" value="UniProtKB-ARBA"/>
</dbReference>
<evidence type="ECO:0000256" key="7">
    <source>
        <dbReference type="ARBA" id="ARBA00022741"/>
    </source>
</evidence>
<dbReference type="InterPro" id="IPR034332">
    <property type="entry name" value="Upp_B"/>
</dbReference>
<name>B9XGK6_PEDPL</name>
<dbReference type="PANTHER" id="PTHR32315:SF4">
    <property type="entry name" value="URACIL PHOSPHORIBOSYLTRANSFERASE, CHLOROPLASTIC"/>
    <property type="match status" value="1"/>
</dbReference>
<evidence type="ECO:0000256" key="14">
    <source>
        <dbReference type="ARBA" id="ARBA00079807"/>
    </source>
</evidence>
<feature type="binding site" evidence="15">
    <location>
        <begin position="199"/>
        <end position="201"/>
    </location>
    <ligand>
        <name>uracil</name>
        <dbReference type="ChEBI" id="CHEBI:17568"/>
    </ligand>
</feature>
<accession>B9XGK6</accession>
<dbReference type="RefSeq" id="WP_007414952.1">
    <property type="nucleotide sequence ID" value="NZ_ABOX02000012.1"/>
</dbReference>
<dbReference type="SUPFAM" id="SSF53271">
    <property type="entry name" value="PRTase-like"/>
    <property type="match status" value="1"/>
</dbReference>
<dbReference type="GO" id="GO:0005525">
    <property type="term" value="F:GTP binding"/>
    <property type="evidence" value="ECO:0007669"/>
    <property type="project" value="UniProtKB-KW"/>
</dbReference>
<evidence type="ECO:0000256" key="15">
    <source>
        <dbReference type="HAMAP-Rule" id="MF_01218"/>
    </source>
</evidence>
<evidence type="ECO:0000256" key="2">
    <source>
        <dbReference type="ARBA" id="ARBA00009516"/>
    </source>
</evidence>
<proteinExistence type="inferred from homology"/>
<comment type="pathway">
    <text evidence="1 15">Pyrimidine metabolism; UMP biosynthesis via salvage pathway; UMP from uracil: step 1/1.</text>
</comment>
<keyword evidence="9 15" id="KW-0342">GTP-binding</keyword>
<dbReference type="CDD" id="cd06223">
    <property type="entry name" value="PRTases_typeI"/>
    <property type="match status" value="1"/>
</dbReference>
<evidence type="ECO:0000256" key="9">
    <source>
        <dbReference type="ARBA" id="ARBA00023134"/>
    </source>
</evidence>
<protein>
    <recommendedName>
        <fullName evidence="13 15">Uracil phosphoribosyltransferase</fullName>
        <ecNumber evidence="3 15">2.4.2.9</ecNumber>
    </recommendedName>
    <alternativeName>
        <fullName evidence="10 15">UMP pyrophosphorylase</fullName>
    </alternativeName>
    <alternativeName>
        <fullName evidence="14 15">UPRTase</fullName>
    </alternativeName>
</protein>
<evidence type="ECO:0000256" key="1">
    <source>
        <dbReference type="ARBA" id="ARBA00005180"/>
    </source>
</evidence>
<dbReference type="Pfam" id="PF14681">
    <property type="entry name" value="UPRTase"/>
    <property type="match status" value="1"/>
</dbReference>
<evidence type="ECO:0000256" key="6">
    <source>
        <dbReference type="ARBA" id="ARBA00022679"/>
    </source>
</evidence>
<feature type="binding site" evidence="15">
    <location>
        <position position="104"/>
    </location>
    <ligand>
        <name>5-phospho-alpha-D-ribose 1-diphosphate</name>
        <dbReference type="ChEBI" id="CHEBI:58017"/>
    </ligand>
</feature>
<dbReference type="EC" id="2.4.2.9" evidence="3 15"/>
<evidence type="ECO:0000256" key="8">
    <source>
        <dbReference type="ARBA" id="ARBA00022842"/>
    </source>
</evidence>
<feature type="domain" description="Phosphoribosyltransferase" evidence="16">
    <location>
        <begin position="7"/>
        <end position="207"/>
    </location>
</feature>
<dbReference type="PANTHER" id="PTHR32315">
    <property type="entry name" value="ADENINE PHOSPHORIBOSYLTRANSFERASE"/>
    <property type="match status" value="1"/>
</dbReference>
<evidence type="ECO:0000259" key="16">
    <source>
        <dbReference type="Pfam" id="PF14681"/>
    </source>
</evidence>
<feature type="binding site" evidence="15">
    <location>
        <begin position="131"/>
        <end position="139"/>
    </location>
    <ligand>
        <name>5-phospho-alpha-D-ribose 1-diphosphate</name>
        <dbReference type="ChEBI" id="CHEBI:58017"/>
    </ligand>
</feature>
<keyword evidence="4 15" id="KW-0021">Allosteric enzyme</keyword>
<dbReference type="InterPro" id="IPR005765">
    <property type="entry name" value="UPRT"/>
</dbReference>
<dbReference type="OrthoDB" id="9781675at2"/>
<dbReference type="EMBL" id="ABOX02000012">
    <property type="protein sequence ID" value="EEF61057.1"/>
    <property type="molecule type" value="Genomic_DNA"/>
</dbReference>
<evidence type="ECO:0000313" key="17">
    <source>
        <dbReference type="EMBL" id="EEF61057.1"/>
    </source>
</evidence>